<evidence type="ECO:0000256" key="3">
    <source>
        <dbReference type="ARBA" id="ARBA00023237"/>
    </source>
</evidence>
<evidence type="ECO:0000256" key="5">
    <source>
        <dbReference type="SAM" id="SignalP"/>
    </source>
</evidence>
<evidence type="ECO:0000313" key="8">
    <source>
        <dbReference type="Proteomes" id="UP000245911"/>
    </source>
</evidence>
<feature type="signal peptide" evidence="5">
    <location>
        <begin position="1"/>
        <end position="16"/>
    </location>
</feature>
<dbReference type="Gene3D" id="3.30.1330.60">
    <property type="entry name" value="OmpA-like domain"/>
    <property type="match status" value="1"/>
</dbReference>
<dbReference type="InterPro" id="IPR006665">
    <property type="entry name" value="OmpA-like"/>
</dbReference>
<dbReference type="InterPro" id="IPR036737">
    <property type="entry name" value="OmpA-like_sf"/>
</dbReference>
<evidence type="ECO:0000256" key="4">
    <source>
        <dbReference type="PROSITE-ProRule" id="PRU00473"/>
    </source>
</evidence>
<dbReference type="InterPro" id="IPR006664">
    <property type="entry name" value="OMP_bac"/>
</dbReference>
<sequence>MSRRALMFGLAGAPLAACSPLPVGTHLDEGQFGNPSAHNLMVQTGQLPYVIDLAERFEATVPTTVTFAFDSVALDAPARAALLAQARFIRHFPEVTFRVFGHTDLVGSAAYNRRLGLRRARAVVNFLVRNGASRSRLEALVSEGETQPRVRTTDRERLNRRTVTEVSGFWQSHPTVMNGEYAAILHREYVQSASYEM</sequence>
<evidence type="ECO:0000313" key="7">
    <source>
        <dbReference type="EMBL" id="PVH29353.1"/>
    </source>
</evidence>
<dbReference type="GO" id="GO:0009279">
    <property type="term" value="C:cell outer membrane"/>
    <property type="evidence" value="ECO:0007669"/>
    <property type="project" value="UniProtKB-SubCell"/>
</dbReference>
<dbReference type="PROSITE" id="PS51123">
    <property type="entry name" value="OMPA_2"/>
    <property type="match status" value="1"/>
</dbReference>
<dbReference type="InterPro" id="IPR050330">
    <property type="entry name" value="Bact_OuterMem_StrucFunc"/>
</dbReference>
<evidence type="ECO:0000256" key="1">
    <source>
        <dbReference type="ARBA" id="ARBA00004442"/>
    </source>
</evidence>
<feature type="domain" description="OmpA-like" evidence="6">
    <location>
        <begin position="55"/>
        <end position="170"/>
    </location>
</feature>
<accession>A0A2T8HV77</accession>
<name>A0A2T8HV77_9RHOB</name>
<gene>
    <name evidence="7" type="ORF">DDE20_08330</name>
</gene>
<keyword evidence="8" id="KW-1185">Reference proteome</keyword>
<comment type="caution">
    <text evidence="7">The sequence shown here is derived from an EMBL/GenBank/DDBJ whole genome shotgun (WGS) entry which is preliminary data.</text>
</comment>
<feature type="chain" id="PRO_5015674029" description="OmpA-like domain-containing protein" evidence="5">
    <location>
        <begin position="17"/>
        <end position="197"/>
    </location>
</feature>
<dbReference type="OrthoDB" id="9810367at2"/>
<keyword evidence="5" id="KW-0732">Signal</keyword>
<dbReference type="Proteomes" id="UP000245911">
    <property type="component" value="Unassembled WGS sequence"/>
</dbReference>
<proteinExistence type="predicted"/>
<comment type="subcellular location">
    <subcellularLocation>
        <location evidence="1">Cell outer membrane</location>
    </subcellularLocation>
</comment>
<dbReference type="PRINTS" id="PR01021">
    <property type="entry name" value="OMPADOMAIN"/>
</dbReference>
<keyword evidence="3" id="KW-0998">Cell outer membrane</keyword>
<dbReference type="EMBL" id="QDKM01000003">
    <property type="protein sequence ID" value="PVH29353.1"/>
    <property type="molecule type" value="Genomic_DNA"/>
</dbReference>
<organism evidence="7 8">
    <name type="scientific">Pararhodobacter oceanensis</name>
    <dbReference type="NCBI Taxonomy" id="2172121"/>
    <lineage>
        <taxon>Bacteria</taxon>
        <taxon>Pseudomonadati</taxon>
        <taxon>Pseudomonadota</taxon>
        <taxon>Alphaproteobacteria</taxon>
        <taxon>Rhodobacterales</taxon>
        <taxon>Paracoccaceae</taxon>
        <taxon>Pararhodobacter</taxon>
    </lineage>
</organism>
<dbReference type="AlphaFoldDB" id="A0A2T8HV77"/>
<dbReference type="PANTHER" id="PTHR30329">
    <property type="entry name" value="STATOR ELEMENT OF FLAGELLAR MOTOR COMPLEX"/>
    <property type="match status" value="1"/>
</dbReference>
<dbReference type="SUPFAM" id="SSF103088">
    <property type="entry name" value="OmpA-like"/>
    <property type="match status" value="1"/>
</dbReference>
<dbReference type="Pfam" id="PF00691">
    <property type="entry name" value="OmpA"/>
    <property type="match status" value="1"/>
</dbReference>
<keyword evidence="2 4" id="KW-0472">Membrane</keyword>
<evidence type="ECO:0000256" key="2">
    <source>
        <dbReference type="ARBA" id="ARBA00023136"/>
    </source>
</evidence>
<reference evidence="7 8" key="1">
    <citation type="submission" date="2018-04" db="EMBL/GenBank/DDBJ databases">
        <title>Pararhodobacter oceanense sp. nov., isolated from marine intertidal sediment.</title>
        <authorList>
            <person name="Wang X.-L."/>
            <person name="Du Z.-J."/>
        </authorList>
    </citation>
    <scope>NUCLEOTIDE SEQUENCE [LARGE SCALE GENOMIC DNA]</scope>
    <source>
        <strain evidence="7 8">AM505</strain>
    </source>
</reference>
<evidence type="ECO:0000259" key="6">
    <source>
        <dbReference type="PROSITE" id="PS51123"/>
    </source>
</evidence>
<dbReference type="PANTHER" id="PTHR30329:SF21">
    <property type="entry name" value="LIPOPROTEIN YIAD-RELATED"/>
    <property type="match status" value="1"/>
</dbReference>
<protein>
    <recommendedName>
        <fullName evidence="6">OmpA-like domain-containing protein</fullName>
    </recommendedName>
</protein>